<keyword evidence="2" id="KW-1185">Reference proteome</keyword>
<accession>A0AAV4MVE2</accession>
<evidence type="ECO:0000313" key="2">
    <source>
        <dbReference type="Proteomes" id="UP001054945"/>
    </source>
</evidence>
<reference evidence="1 2" key="1">
    <citation type="submission" date="2021-06" db="EMBL/GenBank/DDBJ databases">
        <title>Caerostris extrusa draft genome.</title>
        <authorList>
            <person name="Kono N."/>
            <person name="Arakawa K."/>
        </authorList>
    </citation>
    <scope>NUCLEOTIDE SEQUENCE [LARGE SCALE GENOMIC DNA]</scope>
</reference>
<dbReference type="Proteomes" id="UP001054945">
    <property type="component" value="Unassembled WGS sequence"/>
</dbReference>
<organism evidence="1 2">
    <name type="scientific">Caerostris extrusa</name>
    <name type="common">Bark spider</name>
    <name type="synonym">Caerostris bankana</name>
    <dbReference type="NCBI Taxonomy" id="172846"/>
    <lineage>
        <taxon>Eukaryota</taxon>
        <taxon>Metazoa</taxon>
        <taxon>Ecdysozoa</taxon>
        <taxon>Arthropoda</taxon>
        <taxon>Chelicerata</taxon>
        <taxon>Arachnida</taxon>
        <taxon>Araneae</taxon>
        <taxon>Araneomorphae</taxon>
        <taxon>Entelegynae</taxon>
        <taxon>Araneoidea</taxon>
        <taxon>Araneidae</taxon>
        <taxon>Caerostris</taxon>
    </lineage>
</organism>
<protein>
    <submittedName>
        <fullName evidence="1">Uncharacterized protein</fullName>
    </submittedName>
</protein>
<dbReference type="AlphaFoldDB" id="A0AAV4MVE2"/>
<evidence type="ECO:0000313" key="1">
    <source>
        <dbReference type="EMBL" id="GIX76477.1"/>
    </source>
</evidence>
<name>A0AAV4MVE2_CAEEX</name>
<proteinExistence type="predicted"/>
<dbReference type="EMBL" id="BPLR01002665">
    <property type="protein sequence ID" value="GIX76477.1"/>
    <property type="molecule type" value="Genomic_DNA"/>
</dbReference>
<gene>
    <name evidence="1" type="primary">AVEN_251716_1</name>
    <name evidence="1" type="ORF">CEXT_607861</name>
</gene>
<comment type="caution">
    <text evidence="1">The sequence shown here is derived from an EMBL/GenBank/DDBJ whole genome shotgun (WGS) entry which is preliminary data.</text>
</comment>
<sequence>MQLRQLHQINKFNISGVPIQSKISSTPRWPSRPLPHTYIPKRFLRLWSQKQDELLMEIPSGDGPIDHWESPVLPGKTSEPHPTKSQKFRPFQWTLLFAQYSHLQTKPSRPIIIYRYNANLKSSAIAQTTHYGLSASWTEMSELTSSFKMSSRRALSYSPSEIFAIITAISATYIYQEDSNLLPINPSDVYELPIGSMTSGLSAHPTERLPDVDNATSTFIEKPSVHLQSFDVPYFDISSTNQIFTKSSFSVSDIQSSLSTILFSLGISESLTENNSPDSTTHGTIVDYLLISPESSSQFPTPLSISSINRHSTNLIGSSHLTWNSFSTSVTIHTSSLSSETYYFNNNTIDISFGESQLVHQSTNLMPFAYASANIFLKHCRNNSDNH</sequence>